<evidence type="ECO:0000313" key="2">
    <source>
        <dbReference type="Proteomes" id="UP000693981"/>
    </source>
</evidence>
<accession>A0A8T1WDH3</accession>
<dbReference type="AlphaFoldDB" id="A0A8T1WDH3"/>
<dbReference type="OrthoDB" id="117458at2759"/>
<organism evidence="1 2">
    <name type="scientific">Phytophthora boehmeriae</name>
    <dbReference type="NCBI Taxonomy" id="109152"/>
    <lineage>
        <taxon>Eukaryota</taxon>
        <taxon>Sar</taxon>
        <taxon>Stramenopiles</taxon>
        <taxon>Oomycota</taxon>
        <taxon>Peronosporomycetes</taxon>
        <taxon>Peronosporales</taxon>
        <taxon>Peronosporaceae</taxon>
        <taxon>Phytophthora</taxon>
    </lineage>
</organism>
<evidence type="ECO:0000313" key="1">
    <source>
        <dbReference type="EMBL" id="KAG7391251.1"/>
    </source>
</evidence>
<gene>
    <name evidence="1" type="ORF">PHYBOEH_006766</name>
</gene>
<protein>
    <submittedName>
        <fullName evidence="1">Uncharacterized protein</fullName>
    </submittedName>
</protein>
<proteinExistence type="predicted"/>
<keyword evidence="2" id="KW-1185">Reference proteome</keyword>
<comment type="caution">
    <text evidence="1">The sequence shown here is derived from an EMBL/GenBank/DDBJ whole genome shotgun (WGS) entry which is preliminary data.</text>
</comment>
<dbReference type="Proteomes" id="UP000693981">
    <property type="component" value="Unassembled WGS sequence"/>
</dbReference>
<sequence>MPASRLAKAMSEKKEVVTGIEEHREVPTRAATHFQNERGWKISAAQVRYWWKQKESIKNAPVFNLRLKGAGAKPRLAEVEDIIFDQVLFLRSEKKSLTVLHRGSGQEACSI</sequence>
<name>A0A8T1WDH3_9STRA</name>
<reference evidence="1" key="1">
    <citation type="submission" date="2021-02" db="EMBL/GenBank/DDBJ databases">
        <authorList>
            <person name="Palmer J.M."/>
        </authorList>
    </citation>
    <scope>NUCLEOTIDE SEQUENCE</scope>
    <source>
        <strain evidence="1">SCRP23</strain>
    </source>
</reference>
<dbReference type="EMBL" id="JAGDFL010000362">
    <property type="protein sequence ID" value="KAG7391251.1"/>
    <property type="molecule type" value="Genomic_DNA"/>
</dbReference>